<dbReference type="InterPro" id="IPR051910">
    <property type="entry name" value="ComF/GntX_DNA_util-trans"/>
</dbReference>
<dbReference type="OrthoDB" id="9779910at2"/>
<dbReference type="InterPro" id="IPR029057">
    <property type="entry name" value="PRTase-like"/>
</dbReference>
<dbReference type="EMBL" id="FTNE01000027">
    <property type="protein sequence ID" value="SIR37399.1"/>
    <property type="molecule type" value="Genomic_DNA"/>
</dbReference>
<name>A0A8G2CN47_ACIRU</name>
<dbReference type="Pfam" id="PF18912">
    <property type="entry name" value="DZR_2"/>
    <property type="match status" value="1"/>
</dbReference>
<dbReference type="Proteomes" id="UP000186308">
    <property type="component" value="Unassembled WGS sequence"/>
</dbReference>
<dbReference type="InterPro" id="IPR044005">
    <property type="entry name" value="DZR_2"/>
</dbReference>
<dbReference type="CDD" id="cd06223">
    <property type="entry name" value="PRTases_typeI"/>
    <property type="match status" value="1"/>
</dbReference>
<accession>A0A8G2CN47</accession>
<reference evidence="3 4" key="1">
    <citation type="submission" date="2017-01" db="EMBL/GenBank/DDBJ databases">
        <authorList>
            <person name="Varghese N."/>
            <person name="Submissions S."/>
        </authorList>
    </citation>
    <scope>NUCLEOTIDE SEQUENCE [LARGE SCALE GENOMIC DNA]</scope>
    <source>
        <strain evidence="3 4">ATCC 35905</strain>
    </source>
</reference>
<dbReference type="Gene3D" id="3.40.50.2020">
    <property type="match status" value="1"/>
</dbReference>
<comment type="caution">
    <text evidence="3">The sequence shown here is derived from an EMBL/GenBank/DDBJ whole genome shotgun (WGS) entry which is preliminary data.</text>
</comment>
<keyword evidence="4" id="KW-1185">Reference proteome</keyword>
<dbReference type="AlphaFoldDB" id="A0A8G2CN47"/>
<sequence>MLKSLARATLDLILPAQCLACTEPAGGAGQLCAECFADAAFLTPPLCSHCGLKLTEPAPLCTACDWDPPVFRAARAALRYGPAAKRLILPFKYADRPEAARGLARLLLQPGAELLARADLLVPVPLHKRRLAARGYNQAGELARALARLTGKPLLIDALIRTRATRPLAELDQHDRAIALHGAIAIRPGRAAALHGRTILLIDDVLTSGATASSCAGVLYQAGAAAVDVLALARVSDDADT</sequence>
<feature type="domain" description="Double zinc ribbon" evidence="2">
    <location>
        <begin position="10"/>
        <end position="64"/>
    </location>
</feature>
<dbReference type="SUPFAM" id="SSF53271">
    <property type="entry name" value="PRTase-like"/>
    <property type="match status" value="1"/>
</dbReference>
<evidence type="ECO:0000313" key="3">
    <source>
        <dbReference type="EMBL" id="SIR37399.1"/>
    </source>
</evidence>
<dbReference type="RefSeq" id="WP_029314021.1">
    <property type="nucleotide sequence ID" value="NZ_FTNE01000027.1"/>
</dbReference>
<dbReference type="PANTHER" id="PTHR47505">
    <property type="entry name" value="DNA UTILIZATION PROTEIN YHGH"/>
    <property type="match status" value="1"/>
</dbReference>
<protein>
    <submittedName>
        <fullName evidence="3">ComF family protein</fullName>
    </submittedName>
</protein>
<gene>
    <name evidence="3" type="ORF">SAMN05421828_1278</name>
</gene>
<comment type="similarity">
    <text evidence="1">Belongs to the ComF/GntX family.</text>
</comment>
<dbReference type="PANTHER" id="PTHR47505:SF1">
    <property type="entry name" value="DNA UTILIZATION PROTEIN YHGH"/>
    <property type="match status" value="1"/>
</dbReference>
<organism evidence="3 4">
    <name type="scientific">Acidiphilium rubrum</name>
    <dbReference type="NCBI Taxonomy" id="526"/>
    <lineage>
        <taxon>Bacteria</taxon>
        <taxon>Pseudomonadati</taxon>
        <taxon>Pseudomonadota</taxon>
        <taxon>Alphaproteobacteria</taxon>
        <taxon>Acetobacterales</taxon>
        <taxon>Acidocellaceae</taxon>
        <taxon>Acidiphilium</taxon>
    </lineage>
</organism>
<evidence type="ECO:0000256" key="1">
    <source>
        <dbReference type="ARBA" id="ARBA00008007"/>
    </source>
</evidence>
<evidence type="ECO:0000259" key="2">
    <source>
        <dbReference type="Pfam" id="PF18912"/>
    </source>
</evidence>
<evidence type="ECO:0000313" key="4">
    <source>
        <dbReference type="Proteomes" id="UP000186308"/>
    </source>
</evidence>
<proteinExistence type="inferred from homology"/>
<dbReference type="InterPro" id="IPR000836">
    <property type="entry name" value="PRTase_dom"/>
</dbReference>